<dbReference type="AlphaFoldDB" id="A0A1K2FAH5"/>
<evidence type="ECO:0000313" key="3">
    <source>
        <dbReference type="Proteomes" id="UP000181909"/>
    </source>
</evidence>
<reference evidence="2 3" key="1">
    <citation type="submission" date="2016-11" db="EMBL/GenBank/DDBJ databases">
        <authorList>
            <person name="Jaros S."/>
            <person name="Januszkiewicz K."/>
            <person name="Wedrychowicz H."/>
        </authorList>
    </citation>
    <scope>NUCLEOTIDE SEQUENCE [LARGE SCALE GENOMIC DNA]</scope>
    <source>
        <strain evidence="2 3">OK807</strain>
    </source>
</reference>
<evidence type="ECO:0000256" key="1">
    <source>
        <dbReference type="SAM" id="MobiDB-lite"/>
    </source>
</evidence>
<proteinExistence type="predicted"/>
<dbReference type="STRING" id="1893.SAMN02787144_105317"/>
<name>A0A1K2FAH5_STRAR</name>
<gene>
    <name evidence="2" type="ORF">SAMN02787144_105317</name>
</gene>
<dbReference type="EMBL" id="FPJO01000053">
    <property type="protein sequence ID" value="SFY44793.1"/>
    <property type="molecule type" value="Genomic_DNA"/>
</dbReference>
<sequence length="235" mass="22905">MRWPGQGCARGAGIAFRAAAGAGRVGGNSDGDFGRGAQRLRGPRCDLRVAEGPPSPRAARHTTLRSRPQRAPNPPVTPAHVRHSMARRRAAAADIIRPAHPRHSACVQSGGSDGCGRPGSGSGPGTPGPSGRGGSGGGVGDPGGAGGSGGTGGSAGSGGSTGSTRSGGPGGDGGSGGGTDVMSGSGGTGTVPMIAASYWCSSSLDRPAIGGWVKERGWVRAAARRRIEATRSVVD</sequence>
<feature type="compositionally biased region" description="Gly residues" evidence="1">
    <location>
        <begin position="111"/>
        <end position="188"/>
    </location>
</feature>
<organism evidence="2 3">
    <name type="scientific">Streptomyces atratus</name>
    <dbReference type="NCBI Taxonomy" id="1893"/>
    <lineage>
        <taxon>Bacteria</taxon>
        <taxon>Bacillati</taxon>
        <taxon>Actinomycetota</taxon>
        <taxon>Actinomycetes</taxon>
        <taxon>Kitasatosporales</taxon>
        <taxon>Streptomycetaceae</taxon>
        <taxon>Streptomyces</taxon>
    </lineage>
</organism>
<feature type="compositionally biased region" description="Basic residues" evidence="1">
    <location>
        <begin position="58"/>
        <end position="68"/>
    </location>
</feature>
<evidence type="ECO:0000313" key="2">
    <source>
        <dbReference type="EMBL" id="SFY44793.1"/>
    </source>
</evidence>
<feature type="region of interest" description="Disordered" evidence="1">
    <location>
        <begin position="21"/>
        <end position="188"/>
    </location>
</feature>
<feature type="compositionally biased region" description="Basic residues" evidence="1">
    <location>
        <begin position="80"/>
        <end position="90"/>
    </location>
</feature>
<dbReference type="Proteomes" id="UP000181909">
    <property type="component" value="Unassembled WGS sequence"/>
</dbReference>
<accession>A0A1K2FAH5</accession>
<protein>
    <submittedName>
        <fullName evidence="2">Uncharacterized protein</fullName>
    </submittedName>
</protein>